<protein>
    <recommendedName>
        <fullName evidence="2">Serine aminopeptidase S33 domain-containing protein</fullName>
    </recommendedName>
</protein>
<dbReference type="PANTHER" id="PTHR12277">
    <property type="entry name" value="ALPHA/BETA HYDROLASE DOMAIN-CONTAINING PROTEIN"/>
    <property type="match status" value="1"/>
</dbReference>
<keyword evidence="1" id="KW-0812">Transmembrane</keyword>
<dbReference type="KEGG" id="llu:AKJ09_10723"/>
<reference evidence="3 4" key="1">
    <citation type="submission" date="2015-08" db="EMBL/GenBank/DDBJ databases">
        <authorList>
            <person name="Babu N.S."/>
            <person name="Beckwith C.J."/>
            <person name="Beseler K.G."/>
            <person name="Brison A."/>
            <person name="Carone J.V."/>
            <person name="Caskin T.P."/>
            <person name="Diamond M."/>
            <person name="Durham M.E."/>
            <person name="Foxe J.M."/>
            <person name="Go M."/>
            <person name="Henderson B.A."/>
            <person name="Jones I.B."/>
            <person name="McGettigan J.A."/>
            <person name="Micheletti S.J."/>
            <person name="Nasrallah M.E."/>
            <person name="Ortiz D."/>
            <person name="Piller C.R."/>
            <person name="Privatt S.R."/>
            <person name="Schneider S.L."/>
            <person name="Sharp S."/>
            <person name="Smith T.C."/>
            <person name="Stanton J.D."/>
            <person name="Ullery H.E."/>
            <person name="Wilson R.J."/>
            <person name="Serrano M.G."/>
            <person name="Buck G."/>
            <person name="Lee V."/>
            <person name="Wang Y."/>
            <person name="Carvalho R."/>
            <person name="Voegtly L."/>
            <person name="Shi R."/>
            <person name="Duckworth R."/>
            <person name="Johnson A."/>
            <person name="Loviza R."/>
            <person name="Walstead R."/>
            <person name="Shah Z."/>
            <person name="Kiflezghi M."/>
            <person name="Wade K."/>
            <person name="Ball S.L."/>
            <person name="Bradley K.W."/>
            <person name="Asai D.J."/>
            <person name="Bowman C.A."/>
            <person name="Russell D.A."/>
            <person name="Pope W.H."/>
            <person name="Jacobs-Sera D."/>
            <person name="Hendrix R.W."/>
            <person name="Hatfull G.F."/>
        </authorList>
    </citation>
    <scope>NUCLEOTIDE SEQUENCE [LARGE SCALE GENOMIC DNA]</scope>
    <source>
        <strain evidence="3 4">DSM 27648</strain>
    </source>
</reference>
<dbReference type="AlphaFoldDB" id="A0A0K1QF47"/>
<dbReference type="RefSeq" id="WP_146654725.1">
    <property type="nucleotide sequence ID" value="NZ_CP012333.1"/>
</dbReference>
<feature type="transmembrane region" description="Helical" evidence="1">
    <location>
        <begin position="23"/>
        <end position="44"/>
    </location>
</feature>
<dbReference type="STRING" id="1391654.AKJ09_10723"/>
<dbReference type="EMBL" id="CP012333">
    <property type="protein sequence ID" value="AKV04060.1"/>
    <property type="molecule type" value="Genomic_DNA"/>
</dbReference>
<dbReference type="Pfam" id="PF12146">
    <property type="entry name" value="Hydrolase_4"/>
    <property type="match status" value="1"/>
</dbReference>
<dbReference type="OrthoDB" id="9777090at2"/>
<feature type="domain" description="Serine aminopeptidase S33" evidence="2">
    <location>
        <begin position="87"/>
        <end position="192"/>
    </location>
</feature>
<accession>A0A0K1QF47</accession>
<dbReference type="SUPFAM" id="SSF53474">
    <property type="entry name" value="alpha/beta-Hydrolases"/>
    <property type="match status" value="1"/>
</dbReference>
<proteinExistence type="predicted"/>
<dbReference type="Proteomes" id="UP000064967">
    <property type="component" value="Chromosome"/>
</dbReference>
<dbReference type="InterPro" id="IPR029058">
    <property type="entry name" value="AB_hydrolase_fold"/>
</dbReference>
<evidence type="ECO:0000313" key="4">
    <source>
        <dbReference type="Proteomes" id="UP000064967"/>
    </source>
</evidence>
<evidence type="ECO:0000313" key="3">
    <source>
        <dbReference type="EMBL" id="AKV04060.1"/>
    </source>
</evidence>
<sequence>MASDLDTIEETPAQRRKRRTIKLVMNLVFAATAYALVVLGARLLHRRIVYQPPEGAPAEVPEGATLLTARAADGVPVNALEFASPKAARTIVHFHGNAETAEDNASLARDFRRRGFSVVLAEYRGYGRSKGAPPTEEGLYLDAAAILDALAARGVGPERVVLWGQSLGTGVATEMAKRGRGSRLVLVAPFTSTYELGRRVVPILPMSYVMVDRFDTIEKAPSIGLPTLVVHGNIDDVIPMEFGKRVSEAFPHATFLEVPEGRHDNLYKNASVVSAIANHASAP</sequence>
<dbReference type="PANTHER" id="PTHR12277:SF79">
    <property type="entry name" value="XAA-PRO DIPEPTIDYL-PEPTIDASE-RELATED"/>
    <property type="match status" value="1"/>
</dbReference>
<evidence type="ECO:0000256" key="1">
    <source>
        <dbReference type="SAM" id="Phobius"/>
    </source>
</evidence>
<dbReference type="PATRIC" id="fig|1391654.3.peg.10863"/>
<evidence type="ECO:0000259" key="2">
    <source>
        <dbReference type="Pfam" id="PF12146"/>
    </source>
</evidence>
<keyword evidence="1" id="KW-1133">Transmembrane helix</keyword>
<dbReference type="InterPro" id="IPR022742">
    <property type="entry name" value="Hydrolase_4"/>
</dbReference>
<gene>
    <name evidence="3" type="ORF">AKJ09_10723</name>
</gene>
<name>A0A0K1QF47_9BACT</name>
<keyword evidence="4" id="KW-1185">Reference proteome</keyword>
<keyword evidence="1" id="KW-0472">Membrane</keyword>
<organism evidence="3 4">
    <name type="scientific">Labilithrix luteola</name>
    <dbReference type="NCBI Taxonomy" id="1391654"/>
    <lineage>
        <taxon>Bacteria</taxon>
        <taxon>Pseudomonadati</taxon>
        <taxon>Myxococcota</taxon>
        <taxon>Polyangia</taxon>
        <taxon>Polyangiales</taxon>
        <taxon>Labilitrichaceae</taxon>
        <taxon>Labilithrix</taxon>
    </lineage>
</organism>
<dbReference type="Gene3D" id="3.40.50.1820">
    <property type="entry name" value="alpha/beta hydrolase"/>
    <property type="match status" value="2"/>
</dbReference>